<dbReference type="AlphaFoldDB" id="A0A7R9LI85"/>
<dbReference type="OrthoDB" id="6738456at2759"/>
<dbReference type="PANTHER" id="PTHR10969">
    <property type="entry name" value="MICROTUBULE-ASSOCIATED PROTEINS 1A/1B LIGHT CHAIN 3-RELATED"/>
    <property type="match status" value="1"/>
</dbReference>
<organism evidence="7">
    <name type="scientific">Oppiella nova</name>
    <dbReference type="NCBI Taxonomy" id="334625"/>
    <lineage>
        <taxon>Eukaryota</taxon>
        <taxon>Metazoa</taxon>
        <taxon>Ecdysozoa</taxon>
        <taxon>Arthropoda</taxon>
        <taxon>Chelicerata</taxon>
        <taxon>Arachnida</taxon>
        <taxon>Acari</taxon>
        <taxon>Acariformes</taxon>
        <taxon>Sarcoptiformes</taxon>
        <taxon>Oribatida</taxon>
        <taxon>Brachypylina</taxon>
        <taxon>Oppioidea</taxon>
        <taxon>Oppiidae</taxon>
        <taxon>Oppiella</taxon>
    </lineage>
</organism>
<dbReference type="GO" id="GO:0016020">
    <property type="term" value="C:membrane"/>
    <property type="evidence" value="ECO:0007669"/>
    <property type="project" value="UniProtKB-SubCell"/>
</dbReference>
<evidence type="ECO:0000313" key="8">
    <source>
        <dbReference type="Proteomes" id="UP000728032"/>
    </source>
</evidence>
<name>A0A7R9LI85_9ACAR</name>
<gene>
    <name evidence="7" type="ORF">ONB1V03_LOCUS3076</name>
</gene>
<proteinExistence type="inferred from homology"/>
<comment type="similarity">
    <text evidence="2 6">Belongs to the ATG8 family.</text>
</comment>
<dbReference type="SUPFAM" id="SSF54236">
    <property type="entry name" value="Ubiquitin-like"/>
    <property type="match status" value="1"/>
</dbReference>
<protein>
    <recommendedName>
        <fullName evidence="9">Autophagy-related protein</fullName>
    </recommendedName>
</protein>
<evidence type="ECO:0000256" key="4">
    <source>
        <dbReference type="ARBA" id="ARBA00023288"/>
    </source>
</evidence>
<evidence type="ECO:0000256" key="1">
    <source>
        <dbReference type="ARBA" id="ARBA00004370"/>
    </source>
</evidence>
<reference evidence="7" key="1">
    <citation type="submission" date="2020-11" db="EMBL/GenBank/DDBJ databases">
        <authorList>
            <person name="Tran Van P."/>
        </authorList>
    </citation>
    <scope>NUCLEOTIDE SEQUENCE</scope>
</reference>
<evidence type="ECO:0000256" key="3">
    <source>
        <dbReference type="ARBA" id="ARBA00023136"/>
    </source>
</evidence>
<evidence type="ECO:0000313" key="7">
    <source>
        <dbReference type="EMBL" id="CAD7641390.1"/>
    </source>
</evidence>
<dbReference type="EMBL" id="OC915661">
    <property type="protein sequence ID" value="CAD7641390.1"/>
    <property type="molecule type" value="Genomic_DNA"/>
</dbReference>
<comment type="subcellular location">
    <subcellularLocation>
        <location evidence="1">Membrane</location>
    </subcellularLocation>
</comment>
<evidence type="ECO:0000256" key="2">
    <source>
        <dbReference type="ARBA" id="ARBA00007293"/>
    </source>
</evidence>
<keyword evidence="4 5" id="KW-0449">Lipoprotein</keyword>
<evidence type="ECO:0000256" key="5">
    <source>
        <dbReference type="PIRSR" id="PIRSR604241-50"/>
    </source>
</evidence>
<keyword evidence="3" id="KW-0472">Membrane</keyword>
<keyword evidence="6" id="KW-0072">Autophagy</keyword>
<dbReference type="GO" id="GO:0006914">
    <property type="term" value="P:autophagy"/>
    <property type="evidence" value="ECO:0007669"/>
    <property type="project" value="UniProtKB-KW"/>
</dbReference>
<dbReference type="InterPro" id="IPR004241">
    <property type="entry name" value="Atg8-like"/>
</dbReference>
<dbReference type="EMBL" id="CAJPVJ010000836">
    <property type="protein sequence ID" value="CAG2163502.1"/>
    <property type="molecule type" value="Genomic_DNA"/>
</dbReference>
<dbReference type="Pfam" id="PF02991">
    <property type="entry name" value="ATG8"/>
    <property type="match status" value="1"/>
</dbReference>
<accession>A0A7R9LI85</accession>
<keyword evidence="8" id="KW-1185">Reference proteome</keyword>
<sequence length="155" mass="18678">MQITVMCKGITLEFKSQIRLYLNQNDFPYTMRWRFKETHTLEQRKQESTEMRIKYKDRIPVIIEKLPHSNITELDKHKFLVPHDLTVSQFQWTIRKRCQFSASKAIFLFVGRTLPQAWYPIYFVFFALMGEIYQQHMDEDGFLYIAYSGENTFGN</sequence>
<dbReference type="InterPro" id="IPR029071">
    <property type="entry name" value="Ubiquitin-like_domsf"/>
</dbReference>
<dbReference type="Gene3D" id="3.10.20.90">
    <property type="entry name" value="Phosphatidylinositol 3-kinase Catalytic Subunit, Chain A, domain 1"/>
    <property type="match status" value="1"/>
</dbReference>
<evidence type="ECO:0008006" key="9">
    <source>
        <dbReference type="Google" id="ProtNLM"/>
    </source>
</evidence>
<evidence type="ECO:0000256" key="6">
    <source>
        <dbReference type="RuleBase" id="RU004384"/>
    </source>
</evidence>
<dbReference type="Proteomes" id="UP000728032">
    <property type="component" value="Unassembled WGS sequence"/>
</dbReference>
<feature type="lipid moiety-binding region" description="Phosphatidylserine amidated glycine; alternate" evidence="5">
    <location>
        <position position="154"/>
    </location>
</feature>